<keyword evidence="2" id="KW-1185">Reference proteome</keyword>
<sequence length="498" mass="56682">MNQKQEMDLPRSARATRGKRMSKLLNEEIEADEAFWNQEALKEEVEDVEYKEEEEQADEFDTDFDDDEPESSESATDEDERRPFRKKKKQFFIKRATVDKKKVTSARKSVSFKEQTAVPFESSEEKTKVSHLPEEKLSPPAHDSPEAIQEGDGERAIRKSTRMAVIVRQAERDALRALQPASRPVKKKKGFEEERRMTQKEMLQEAAQTEFMNLQSLQRMLAREEEVKKRAVIRKSLYTGPQIRFHSVHGRNVLQFTEVNTLPAVINSKAPHYPERPVCVITGQPAKYRDPKTGLPYSTKEAFKRIRERLHKDDRPDLKEPLKDTHQRKRTEVEKELGGAGRPGIVKLRYKKSSRSQPSEGALATVVMEPRTTLSNDTSANKLVSESHFQATVSSPLVDQPLMSQRVLEHHSNTYAAEVPVPNSNIETNEADFLLEDLEVSLPSNLDSGLSLPSSGLSSYLLQNNSILGELDTDTINMEMDILSLPSAGTGFYQWDLK</sequence>
<reference evidence="2" key="1">
    <citation type="journal article" date="2024" name="Proc. Natl. Acad. Sci. U.S.A.">
        <title>Extraordinary preservation of gene collinearity over three hundred million years revealed in homosporous lycophytes.</title>
        <authorList>
            <person name="Li C."/>
            <person name="Wickell D."/>
            <person name="Kuo L.Y."/>
            <person name="Chen X."/>
            <person name="Nie B."/>
            <person name="Liao X."/>
            <person name="Peng D."/>
            <person name="Ji J."/>
            <person name="Jenkins J."/>
            <person name="Williams M."/>
            <person name="Shu S."/>
            <person name="Plott C."/>
            <person name="Barry K."/>
            <person name="Rajasekar S."/>
            <person name="Grimwood J."/>
            <person name="Han X."/>
            <person name="Sun S."/>
            <person name="Hou Z."/>
            <person name="He W."/>
            <person name="Dai G."/>
            <person name="Sun C."/>
            <person name="Schmutz J."/>
            <person name="Leebens-Mack J.H."/>
            <person name="Li F.W."/>
            <person name="Wang L."/>
        </authorList>
    </citation>
    <scope>NUCLEOTIDE SEQUENCE [LARGE SCALE GENOMIC DNA]</scope>
    <source>
        <strain evidence="2">cv. PW_Plant_1</strain>
    </source>
</reference>
<dbReference type="Proteomes" id="UP001162992">
    <property type="component" value="Chromosome 15"/>
</dbReference>
<evidence type="ECO:0000313" key="1">
    <source>
        <dbReference type="EMBL" id="KAJ7530095.1"/>
    </source>
</evidence>
<name>A0ACC2BJZ4_DIPCM</name>
<accession>A0ACC2BJZ4</accession>
<evidence type="ECO:0000313" key="2">
    <source>
        <dbReference type="Proteomes" id="UP001162992"/>
    </source>
</evidence>
<protein>
    <submittedName>
        <fullName evidence="1">Uncharacterized protein</fullName>
    </submittedName>
</protein>
<proteinExistence type="predicted"/>
<gene>
    <name evidence="1" type="ORF">O6H91_15G078800</name>
</gene>
<comment type="caution">
    <text evidence="1">The sequence shown here is derived from an EMBL/GenBank/DDBJ whole genome shotgun (WGS) entry which is preliminary data.</text>
</comment>
<dbReference type="EMBL" id="CM055106">
    <property type="protein sequence ID" value="KAJ7530095.1"/>
    <property type="molecule type" value="Genomic_DNA"/>
</dbReference>
<organism evidence="1 2">
    <name type="scientific">Diphasiastrum complanatum</name>
    <name type="common">Issler's clubmoss</name>
    <name type="synonym">Lycopodium complanatum</name>
    <dbReference type="NCBI Taxonomy" id="34168"/>
    <lineage>
        <taxon>Eukaryota</taxon>
        <taxon>Viridiplantae</taxon>
        <taxon>Streptophyta</taxon>
        <taxon>Embryophyta</taxon>
        <taxon>Tracheophyta</taxon>
        <taxon>Lycopodiopsida</taxon>
        <taxon>Lycopodiales</taxon>
        <taxon>Lycopodiaceae</taxon>
        <taxon>Lycopodioideae</taxon>
        <taxon>Diphasiastrum</taxon>
    </lineage>
</organism>